<comment type="caution">
    <text evidence="1">The sequence shown here is derived from an EMBL/GenBank/DDBJ whole genome shotgun (WGS) entry which is preliminary data.</text>
</comment>
<organism evidence="1 2">
    <name type="scientific">Caerostris extrusa</name>
    <name type="common">Bark spider</name>
    <name type="synonym">Caerostris bankana</name>
    <dbReference type="NCBI Taxonomy" id="172846"/>
    <lineage>
        <taxon>Eukaryota</taxon>
        <taxon>Metazoa</taxon>
        <taxon>Ecdysozoa</taxon>
        <taxon>Arthropoda</taxon>
        <taxon>Chelicerata</taxon>
        <taxon>Arachnida</taxon>
        <taxon>Araneae</taxon>
        <taxon>Araneomorphae</taxon>
        <taxon>Entelegynae</taxon>
        <taxon>Araneoidea</taxon>
        <taxon>Araneidae</taxon>
        <taxon>Caerostris</taxon>
    </lineage>
</organism>
<dbReference type="AlphaFoldDB" id="A0AAV4NI30"/>
<dbReference type="EMBL" id="BPLR01003293">
    <property type="protein sequence ID" value="GIX83114.1"/>
    <property type="molecule type" value="Genomic_DNA"/>
</dbReference>
<evidence type="ECO:0000313" key="1">
    <source>
        <dbReference type="EMBL" id="GIX83114.1"/>
    </source>
</evidence>
<proteinExistence type="predicted"/>
<name>A0AAV4NI30_CAEEX</name>
<dbReference type="Proteomes" id="UP001054945">
    <property type="component" value="Unassembled WGS sequence"/>
</dbReference>
<protein>
    <submittedName>
        <fullName evidence="1">Uncharacterized protein</fullName>
    </submittedName>
</protein>
<sequence>MDDSPPPRKHLMKEFYLLRLFFEPNGKAFWSMDSVYLSTMLVQILHDPSSAELQGTYTDASFAVIPAGKKEKTRSGHRYAWQITIPDPDTVESVQANQFGCDTAEP</sequence>
<accession>A0AAV4NI30</accession>
<keyword evidence="2" id="KW-1185">Reference proteome</keyword>
<evidence type="ECO:0000313" key="2">
    <source>
        <dbReference type="Proteomes" id="UP001054945"/>
    </source>
</evidence>
<reference evidence="1 2" key="1">
    <citation type="submission" date="2021-06" db="EMBL/GenBank/DDBJ databases">
        <title>Caerostris extrusa draft genome.</title>
        <authorList>
            <person name="Kono N."/>
            <person name="Arakawa K."/>
        </authorList>
    </citation>
    <scope>NUCLEOTIDE SEQUENCE [LARGE SCALE GENOMIC DNA]</scope>
</reference>
<gene>
    <name evidence="1" type="ORF">CEXT_175441</name>
</gene>